<sequence>MRVIIIGGAGVQALGTIYDLLENDQINEVMVADILVGKAEERIKEIGDPRLTAEKVNVLDEDSTVEIIKDFDVVINSGPAVFCPNVTKAAAVAGVHYVDLGAWPEETKQQLELHAEFKSKGKTAVLGMGSGPGISNMMALAGVEQLDTVSDIDIIIGMRDFTNYTSPLVPPYMLDTIIDEYTLNPVVVKDGVVTEIDPISSRKVEFKDPIGVTHPVYTIHPEPVTLYESFKELGCKNTTFSIALPEEFHEKVKFLVELGFGSTEPIDMGGVQVAPRKALLSVVNRLEQPKVDKEQYSVTRVDVAGTKDGSDEKVVVEVYVGTQKKWNIPAGALKTSLPPSIVAQMLARGEVKNKGVFPPEKCIETKPFFEELKKRGMEIYSYKADHAL</sequence>
<proteinExistence type="predicted"/>
<organism evidence="3 4">
    <name type="scientific">Oceanobacillus luteolus</name>
    <dbReference type="NCBI Taxonomy" id="1274358"/>
    <lineage>
        <taxon>Bacteria</taxon>
        <taxon>Bacillati</taxon>
        <taxon>Bacillota</taxon>
        <taxon>Bacilli</taxon>
        <taxon>Bacillales</taxon>
        <taxon>Bacillaceae</taxon>
        <taxon>Oceanobacillus</taxon>
    </lineage>
</organism>
<dbReference type="Proteomes" id="UP001597221">
    <property type="component" value="Unassembled WGS sequence"/>
</dbReference>
<dbReference type="InterPro" id="IPR036291">
    <property type="entry name" value="NAD(P)-bd_dom_sf"/>
</dbReference>
<evidence type="ECO:0000313" key="4">
    <source>
        <dbReference type="Proteomes" id="UP001597221"/>
    </source>
</evidence>
<comment type="caution">
    <text evidence="3">The sequence shown here is derived from an EMBL/GenBank/DDBJ whole genome shotgun (WGS) entry which is preliminary data.</text>
</comment>
<dbReference type="InterPro" id="IPR032095">
    <property type="entry name" value="Sacchrp_dh-like_C"/>
</dbReference>
<evidence type="ECO:0000259" key="2">
    <source>
        <dbReference type="Pfam" id="PF16653"/>
    </source>
</evidence>
<dbReference type="InterPro" id="IPR005097">
    <property type="entry name" value="Sacchrp_dh_NADP-bd"/>
</dbReference>
<feature type="domain" description="Saccharopine dehydrogenase NADP binding" evidence="1">
    <location>
        <begin position="3"/>
        <end position="125"/>
    </location>
</feature>
<accession>A0ABW4HPI1</accession>
<dbReference type="Gene3D" id="3.30.360.10">
    <property type="entry name" value="Dihydrodipicolinate Reductase, domain 2"/>
    <property type="match status" value="1"/>
</dbReference>
<reference evidence="4" key="1">
    <citation type="journal article" date="2019" name="Int. J. Syst. Evol. Microbiol.">
        <title>The Global Catalogue of Microorganisms (GCM) 10K type strain sequencing project: providing services to taxonomists for standard genome sequencing and annotation.</title>
        <authorList>
            <consortium name="The Broad Institute Genomics Platform"/>
            <consortium name="The Broad Institute Genome Sequencing Center for Infectious Disease"/>
            <person name="Wu L."/>
            <person name="Ma J."/>
        </authorList>
    </citation>
    <scope>NUCLEOTIDE SEQUENCE [LARGE SCALE GENOMIC DNA]</scope>
    <source>
        <strain evidence="4">CGMCC 1.12376</strain>
    </source>
</reference>
<evidence type="ECO:0000313" key="3">
    <source>
        <dbReference type="EMBL" id="MFD1606977.1"/>
    </source>
</evidence>
<evidence type="ECO:0000259" key="1">
    <source>
        <dbReference type="Pfam" id="PF03435"/>
    </source>
</evidence>
<dbReference type="RefSeq" id="WP_379596340.1">
    <property type="nucleotide sequence ID" value="NZ_JBHUDE010000017.1"/>
</dbReference>
<dbReference type="PANTHER" id="PTHR43796">
    <property type="entry name" value="CARBOXYNORSPERMIDINE SYNTHASE"/>
    <property type="match status" value="1"/>
</dbReference>
<dbReference type="SUPFAM" id="SSF51735">
    <property type="entry name" value="NAD(P)-binding Rossmann-fold domains"/>
    <property type="match status" value="1"/>
</dbReference>
<dbReference type="Gene3D" id="3.40.50.720">
    <property type="entry name" value="NAD(P)-binding Rossmann-like Domain"/>
    <property type="match status" value="1"/>
</dbReference>
<dbReference type="Pfam" id="PF16653">
    <property type="entry name" value="Sacchrp_dh_C"/>
    <property type="match status" value="1"/>
</dbReference>
<dbReference type="PANTHER" id="PTHR43796:SF2">
    <property type="entry name" value="CARBOXYNORSPERMIDINE SYNTHASE"/>
    <property type="match status" value="1"/>
</dbReference>
<dbReference type="Pfam" id="PF03435">
    <property type="entry name" value="Sacchrp_dh_NADP"/>
    <property type="match status" value="1"/>
</dbReference>
<protein>
    <submittedName>
        <fullName evidence="3">Saccharopine dehydrogenase family protein</fullName>
    </submittedName>
</protein>
<gene>
    <name evidence="3" type="ORF">ACFSBH_04850</name>
</gene>
<name>A0ABW4HPI1_9BACI</name>
<feature type="domain" description="Saccharopine dehydrogenase-like C-terminal" evidence="2">
    <location>
        <begin position="131"/>
        <end position="376"/>
    </location>
</feature>
<keyword evidence="4" id="KW-1185">Reference proteome</keyword>
<dbReference type="EMBL" id="JBHUDE010000017">
    <property type="protein sequence ID" value="MFD1606977.1"/>
    <property type="molecule type" value="Genomic_DNA"/>
</dbReference>